<feature type="domain" description="RH1" evidence="5">
    <location>
        <begin position="8"/>
        <end position="96"/>
    </location>
</feature>
<organism evidence="6 7">
    <name type="scientific">Nesidiocoris tenuis</name>
    <dbReference type="NCBI Taxonomy" id="355587"/>
    <lineage>
        <taxon>Eukaryota</taxon>
        <taxon>Metazoa</taxon>
        <taxon>Ecdysozoa</taxon>
        <taxon>Arthropoda</taxon>
        <taxon>Hexapoda</taxon>
        <taxon>Insecta</taxon>
        <taxon>Pterygota</taxon>
        <taxon>Neoptera</taxon>
        <taxon>Paraneoptera</taxon>
        <taxon>Hemiptera</taxon>
        <taxon>Heteroptera</taxon>
        <taxon>Panheteroptera</taxon>
        <taxon>Cimicomorpha</taxon>
        <taxon>Miridae</taxon>
        <taxon>Dicyphina</taxon>
        <taxon>Nesidiocoris</taxon>
    </lineage>
</organism>
<evidence type="ECO:0000256" key="4">
    <source>
        <dbReference type="SAM" id="Coils"/>
    </source>
</evidence>
<gene>
    <name evidence="6" type="ORF">NTJ_11708</name>
</gene>
<dbReference type="InterPro" id="IPR057469">
    <property type="entry name" value="PH_MADD"/>
</dbReference>
<protein>
    <submittedName>
        <fullName evidence="6">UDENN</fullName>
    </submittedName>
</protein>
<dbReference type="PANTHER" id="PTHR13008">
    <property type="entry name" value="MAP-KINASE ACTIVATING DEATH DOMAIN PROTEIN MADD /DENN/AEX-3 C.ELEGANS"/>
    <property type="match status" value="1"/>
</dbReference>
<dbReference type="InterPro" id="IPR039980">
    <property type="entry name" value="MADD"/>
</dbReference>
<dbReference type="Pfam" id="PF23629">
    <property type="entry name" value="Death_MADD"/>
    <property type="match status" value="1"/>
</dbReference>
<proteinExistence type="predicted"/>
<dbReference type="Proteomes" id="UP001307889">
    <property type="component" value="Chromosome 10"/>
</dbReference>
<dbReference type="PANTHER" id="PTHR13008:SF7">
    <property type="entry name" value="MAP KINASE-ACTIVATING DEATH DOMAIN PROTEIN"/>
    <property type="match status" value="1"/>
</dbReference>
<dbReference type="Pfam" id="PF09744">
    <property type="entry name" value="RH1"/>
    <property type="match status" value="1"/>
</dbReference>
<name>A0ABN7B3B6_9HEMI</name>
<dbReference type="InterPro" id="IPR056574">
    <property type="entry name" value="Death_MADD"/>
</dbReference>
<evidence type="ECO:0000256" key="3">
    <source>
        <dbReference type="ARBA" id="ARBA00023136"/>
    </source>
</evidence>
<keyword evidence="7" id="KW-1185">Reference proteome</keyword>
<dbReference type="InterPro" id="IPR034743">
    <property type="entry name" value="RH1"/>
</dbReference>
<sequence>MSSDEESVFESIHDTRELLLTKDFVDELTSKINYELTCLNREFGFDPFSRLIPLIVDALASLVDCCEYLQELTESRNVLAKDLRCLEKQFDKEKEYRRLCEFNLLQIEYENEEERRRLNKIVHEQDQLIRTLKCQLKKISDEGDDLEENVFLEDFQKHDSLLRENDALLKERSQLLERIAQLESEGRPDKSSIIDRKCRNCECGNQLAEVASSRALAGRNGTWGRGGWLVICDRTFPNQKKLRTPSVWSSKSSLSAGFRYHGGSIVPSTTPSPESGRTYLFEGLLGKERSSLWDQMQFWEDAFLDAVSQERDMIGMDQGPIEMMERYKWLSASEKKRLEHDEDRLLSTMLYNLTAFMLMLDVNKNECKQKIRRLLGKSHIGLVYSQEVNQLLDQLNNLQGNDIDLKPMASRLSKRQTFTVHMGTDNSGELIFMEVREDGLVLRGVNGIMLQRWWYERLVNMTYSPKTKVLCLWRKNAGQTQLHKFYTKKCKDLYYCIKECMEGRGNGEMKGMEPGGEFPVEDLATGEGGLLHVCMEGVGLLFANSKDFEFFIRLEHIRKCFTQKGGIFVLEEFNPKNRQIKQRRYRSSMADQICYSVLCIFSYIAAGQERKTQQQRAPPRPPRT</sequence>
<feature type="coiled-coil region" evidence="4">
    <location>
        <begin position="129"/>
        <end position="185"/>
    </location>
</feature>
<dbReference type="PROSITE" id="PS51776">
    <property type="entry name" value="RH1"/>
    <property type="match status" value="1"/>
</dbReference>
<keyword evidence="2" id="KW-0344">Guanine-nucleotide releasing factor</keyword>
<evidence type="ECO:0000313" key="6">
    <source>
        <dbReference type="EMBL" id="BES98892.1"/>
    </source>
</evidence>
<reference evidence="6 7" key="1">
    <citation type="submission" date="2023-09" db="EMBL/GenBank/DDBJ databases">
        <title>Nesidiocoris tenuis whole genome shotgun sequence.</title>
        <authorList>
            <person name="Shibata T."/>
            <person name="Shimoda M."/>
            <person name="Kobayashi T."/>
            <person name="Uehara T."/>
        </authorList>
    </citation>
    <scope>NUCLEOTIDE SEQUENCE [LARGE SCALE GENOMIC DNA]</scope>
    <source>
        <strain evidence="6 7">Japan</strain>
    </source>
</reference>
<keyword evidence="4" id="KW-0175">Coiled coil</keyword>
<keyword evidence="3" id="KW-0472">Membrane</keyword>
<evidence type="ECO:0000259" key="5">
    <source>
        <dbReference type="PROSITE" id="PS51776"/>
    </source>
</evidence>
<dbReference type="Pfam" id="PF25328">
    <property type="entry name" value="PH_MADD"/>
    <property type="match status" value="1"/>
</dbReference>
<accession>A0ABN7B3B6</accession>
<evidence type="ECO:0000313" key="7">
    <source>
        <dbReference type="Proteomes" id="UP001307889"/>
    </source>
</evidence>
<evidence type="ECO:0000256" key="1">
    <source>
        <dbReference type="ARBA" id="ARBA00004370"/>
    </source>
</evidence>
<evidence type="ECO:0000256" key="2">
    <source>
        <dbReference type="ARBA" id="ARBA00022658"/>
    </source>
</evidence>
<comment type="subcellular location">
    <subcellularLocation>
        <location evidence="1">Membrane</location>
    </subcellularLocation>
</comment>
<dbReference type="EMBL" id="AP028918">
    <property type="protein sequence ID" value="BES98892.1"/>
    <property type="molecule type" value="Genomic_DNA"/>
</dbReference>